<reference evidence="2 4" key="1">
    <citation type="submission" date="2020-06" db="EMBL/GenBank/DDBJ databases">
        <title>Description of novel acetic acid bacteria.</title>
        <authorList>
            <person name="Sombolestani A."/>
        </authorList>
    </citation>
    <scope>NUCLEOTIDE SEQUENCE [LARGE SCALE GENOMIC DNA]</scope>
    <source>
        <strain evidence="2 4">LMG 26838</strain>
    </source>
</reference>
<gene>
    <name evidence="1" type="ORF">FHR90_003327</name>
    <name evidence="2" type="ORF">HUK83_05655</name>
</gene>
<dbReference type="EMBL" id="JACHXV010000035">
    <property type="protein sequence ID" value="MBB3175471.1"/>
    <property type="molecule type" value="Genomic_DNA"/>
</dbReference>
<evidence type="ECO:0000313" key="3">
    <source>
        <dbReference type="Proteomes" id="UP000557688"/>
    </source>
</evidence>
<dbReference type="Pfam" id="PF18143">
    <property type="entry name" value="HAD_SAK_2"/>
    <property type="match status" value="1"/>
</dbReference>
<evidence type="ECO:0000313" key="1">
    <source>
        <dbReference type="EMBL" id="MBB3175471.1"/>
    </source>
</evidence>
<accession>A0A839V7S7</accession>
<dbReference type="AlphaFoldDB" id="A0A839V7S7"/>
<protein>
    <submittedName>
        <fullName evidence="1">Uncharacterized protein</fullName>
    </submittedName>
</protein>
<dbReference type="RefSeq" id="WP_176622835.1">
    <property type="nucleotide sequence ID" value="NZ_JABXXQ010000071.1"/>
</dbReference>
<dbReference type="EMBL" id="JABXXQ010000071">
    <property type="protein sequence ID" value="NVN29820.1"/>
    <property type="molecule type" value="Genomic_DNA"/>
</dbReference>
<reference evidence="1 3" key="2">
    <citation type="submission" date="2020-08" db="EMBL/GenBank/DDBJ databases">
        <title>Genomic Encyclopedia of Type Strains, Phase III (KMG-III): the genomes of soil and plant-associated and newly described type strains.</title>
        <authorList>
            <person name="Whitman W."/>
        </authorList>
    </citation>
    <scope>NUCLEOTIDE SEQUENCE [LARGE SCALE GENOMIC DNA]</scope>
    <source>
        <strain evidence="1 3">CECT 8088</strain>
    </source>
</reference>
<sequence>MSKISFLDIDGVILSGVDWLRPENRAASVLLESARDRMAIYREHVKFNASAITLVNALCTAASAQLVLMSSWRRTHRPADVRDLLTGHGIDRRLWHVDYACPVVGGKRDDVYAWLGSHDDVTAWVALDDEADSEGLPDVGIDGADGLTSASFRVAARVLGADATPVLGCHLEQEHIEQLAENGIGETDIGLARWLEFDRGDGSERPPSRLLRDSSYARATSGSSRAQFERRFRDYLDSRRLTDLS</sequence>
<evidence type="ECO:0000313" key="2">
    <source>
        <dbReference type="EMBL" id="NVN29820.1"/>
    </source>
</evidence>
<keyword evidence="3" id="KW-1185">Reference proteome</keyword>
<evidence type="ECO:0000313" key="4">
    <source>
        <dbReference type="Proteomes" id="UP000565205"/>
    </source>
</evidence>
<name>A0A839V7S7_9PROT</name>
<comment type="caution">
    <text evidence="1">The sequence shown here is derived from an EMBL/GenBank/DDBJ whole genome shotgun (WGS) entry which is preliminary data.</text>
</comment>
<proteinExistence type="predicted"/>
<dbReference type="Proteomes" id="UP000565205">
    <property type="component" value="Unassembled WGS sequence"/>
</dbReference>
<organism evidence="1 3">
    <name type="scientific">Endobacter medicaginis</name>
    <dbReference type="NCBI Taxonomy" id="1181271"/>
    <lineage>
        <taxon>Bacteria</taxon>
        <taxon>Pseudomonadati</taxon>
        <taxon>Pseudomonadota</taxon>
        <taxon>Alphaproteobacteria</taxon>
        <taxon>Acetobacterales</taxon>
        <taxon>Acetobacteraceae</taxon>
        <taxon>Endobacter</taxon>
    </lineage>
</organism>
<dbReference type="Proteomes" id="UP000557688">
    <property type="component" value="Unassembled WGS sequence"/>
</dbReference>